<name>A0A9W9F6A9_9EURO</name>
<dbReference type="GO" id="GO:0003677">
    <property type="term" value="F:DNA binding"/>
    <property type="evidence" value="ECO:0007669"/>
    <property type="project" value="UniProtKB-KW"/>
</dbReference>
<dbReference type="Pfam" id="PF04082">
    <property type="entry name" value="Fungal_trans"/>
    <property type="match status" value="1"/>
</dbReference>
<dbReference type="InterPro" id="IPR051615">
    <property type="entry name" value="Transcr_Regulatory_Elem"/>
</dbReference>
<dbReference type="CDD" id="cd12148">
    <property type="entry name" value="fungal_TF_MHR"/>
    <property type="match status" value="1"/>
</dbReference>
<keyword evidence="4" id="KW-0238">DNA-binding</keyword>
<dbReference type="EMBL" id="JAPQKH010000006">
    <property type="protein sequence ID" value="KAJ5094309.1"/>
    <property type="molecule type" value="Genomic_DNA"/>
</dbReference>
<dbReference type="AlphaFoldDB" id="A0A9W9F6A9"/>
<accession>A0A9W9F6A9</accession>
<reference evidence="9" key="2">
    <citation type="journal article" date="2023" name="IMA Fungus">
        <title>Comparative genomic study of the Penicillium genus elucidates a diverse pangenome and 15 lateral gene transfer events.</title>
        <authorList>
            <person name="Petersen C."/>
            <person name="Sorensen T."/>
            <person name="Nielsen M.R."/>
            <person name="Sondergaard T.E."/>
            <person name="Sorensen J.L."/>
            <person name="Fitzpatrick D.A."/>
            <person name="Frisvad J.C."/>
            <person name="Nielsen K.L."/>
        </authorList>
    </citation>
    <scope>NUCLEOTIDE SEQUENCE</scope>
    <source>
        <strain evidence="9">IBT 30069</strain>
    </source>
</reference>
<evidence type="ECO:0000256" key="5">
    <source>
        <dbReference type="ARBA" id="ARBA00023163"/>
    </source>
</evidence>
<evidence type="ECO:0000313" key="10">
    <source>
        <dbReference type="Proteomes" id="UP001149165"/>
    </source>
</evidence>
<evidence type="ECO:0000256" key="2">
    <source>
        <dbReference type="ARBA" id="ARBA00022833"/>
    </source>
</evidence>
<keyword evidence="3" id="KW-0805">Transcription regulation</keyword>
<protein>
    <recommendedName>
        <fullName evidence="8">Xylanolytic transcriptional activator regulatory domain-containing protein</fullName>
    </recommendedName>
</protein>
<keyword evidence="5" id="KW-0804">Transcription</keyword>
<feature type="domain" description="Xylanolytic transcriptional activator regulatory" evidence="8">
    <location>
        <begin position="318"/>
        <end position="399"/>
    </location>
</feature>
<feature type="region of interest" description="Disordered" evidence="7">
    <location>
        <begin position="117"/>
        <end position="136"/>
    </location>
</feature>
<evidence type="ECO:0000256" key="4">
    <source>
        <dbReference type="ARBA" id="ARBA00023125"/>
    </source>
</evidence>
<evidence type="ECO:0000313" key="9">
    <source>
        <dbReference type="EMBL" id="KAJ5094309.1"/>
    </source>
</evidence>
<evidence type="ECO:0000256" key="1">
    <source>
        <dbReference type="ARBA" id="ARBA00022723"/>
    </source>
</evidence>
<dbReference type="PANTHER" id="PTHR31313">
    <property type="entry name" value="TY1 ENHANCER ACTIVATOR"/>
    <property type="match status" value="1"/>
</dbReference>
<dbReference type="OrthoDB" id="2154091at2759"/>
<dbReference type="PANTHER" id="PTHR31313:SF86">
    <property type="entry name" value="ZN(2)-C6 FUNGAL-TYPE DOMAIN-CONTAINING PROTEIN"/>
    <property type="match status" value="1"/>
</dbReference>
<dbReference type="SMART" id="SM00906">
    <property type="entry name" value="Fungal_trans"/>
    <property type="match status" value="1"/>
</dbReference>
<dbReference type="InterPro" id="IPR007219">
    <property type="entry name" value="XnlR_reg_dom"/>
</dbReference>
<feature type="region of interest" description="Disordered" evidence="7">
    <location>
        <begin position="30"/>
        <end position="91"/>
    </location>
</feature>
<evidence type="ECO:0000256" key="7">
    <source>
        <dbReference type="SAM" id="MobiDB-lite"/>
    </source>
</evidence>
<sequence length="503" mass="56901">MYPRDARRSALRTRRVDVRALEKQLEELKNQIQETTDQSNAVDTLSEDNLRGQDTTELQYSDLLSPRAVESPSPTEPQFESTPRNPRSHTQLAPSVSILIDGEQVDSPMTAEWSRLQDPAAHDHEQSPDPSTAEGGIQVYGATSLLHDQSSRTPLANQAHPLGDQQELAAEILKAQLISNAALRRQEELKLIYDPSIGTNIDFDGVPMDLALHLLNLHWNRSHLSYLLTYRPAVMDSLFNNGPHINKLLLNAIYLQSSMYNDRPLPPELHGPTNKGLVFYERFKRLLPQYLDAPVLPTVVALLTCGACLVPYGKQSAGWALSGMAYQMIIDLGCHLEFPSYDGERNSTPTIIEQEMKKRVYWGAYVSDKFQSLFLGRPPMMNEETANVQCTYLDSFEEMEEWRPYHDPISQSIGDSTPAYYYRGTPSYAISTFQSLLRLCKIAARIVKIFYSANSTRISETILLQTRDSILVQLDQWHKTLSPWLRFDPTAESILAPHQLTPQ</sequence>
<dbReference type="Proteomes" id="UP001149165">
    <property type="component" value="Unassembled WGS sequence"/>
</dbReference>
<evidence type="ECO:0000256" key="6">
    <source>
        <dbReference type="ARBA" id="ARBA00023242"/>
    </source>
</evidence>
<keyword evidence="2" id="KW-0862">Zinc</keyword>
<evidence type="ECO:0000256" key="3">
    <source>
        <dbReference type="ARBA" id="ARBA00023015"/>
    </source>
</evidence>
<gene>
    <name evidence="9" type="ORF">N7456_010170</name>
</gene>
<dbReference type="GO" id="GO:0006351">
    <property type="term" value="P:DNA-templated transcription"/>
    <property type="evidence" value="ECO:0007669"/>
    <property type="project" value="InterPro"/>
</dbReference>
<organism evidence="9 10">
    <name type="scientific">Penicillium angulare</name>
    <dbReference type="NCBI Taxonomy" id="116970"/>
    <lineage>
        <taxon>Eukaryota</taxon>
        <taxon>Fungi</taxon>
        <taxon>Dikarya</taxon>
        <taxon>Ascomycota</taxon>
        <taxon>Pezizomycotina</taxon>
        <taxon>Eurotiomycetes</taxon>
        <taxon>Eurotiomycetidae</taxon>
        <taxon>Eurotiales</taxon>
        <taxon>Aspergillaceae</taxon>
        <taxon>Penicillium</taxon>
    </lineage>
</organism>
<dbReference type="GO" id="GO:0008270">
    <property type="term" value="F:zinc ion binding"/>
    <property type="evidence" value="ECO:0007669"/>
    <property type="project" value="InterPro"/>
</dbReference>
<reference evidence="9" key="1">
    <citation type="submission" date="2022-11" db="EMBL/GenBank/DDBJ databases">
        <authorList>
            <person name="Petersen C."/>
        </authorList>
    </citation>
    <scope>NUCLEOTIDE SEQUENCE</scope>
    <source>
        <strain evidence="9">IBT 30069</strain>
    </source>
</reference>
<feature type="compositionally biased region" description="Polar residues" evidence="7">
    <location>
        <begin position="72"/>
        <end position="91"/>
    </location>
</feature>
<proteinExistence type="predicted"/>
<keyword evidence="1" id="KW-0479">Metal-binding</keyword>
<feature type="compositionally biased region" description="Polar residues" evidence="7">
    <location>
        <begin position="30"/>
        <end position="43"/>
    </location>
</feature>
<comment type="caution">
    <text evidence="9">The sequence shown here is derived from an EMBL/GenBank/DDBJ whole genome shotgun (WGS) entry which is preliminary data.</text>
</comment>
<keyword evidence="10" id="KW-1185">Reference proteome</keyword>
<keyword evidence="6" id="KW-0539">Nucleus</keyword>
<evidence type="ECO:0000259" key="8">
    <source>
        <dbReference type="SMART" id="SM00906"/>
    </source>
</evidence>